<dbReference type="NCBIfam" id="TIGR00277">
    <property type="entry name" value="HDIG"/>
    <property type="match status" value="1"/>
</dbReference>
<dbReference type="AlphaFoldDB" id="A0A1T4NHI0"/>
<accession>A0A1T4NHI0</accession>
<organism evidence="4 5">
    <name type="scientific">Carboxydocella sporoproducens DSM 16521</name>
    <dbReference type="NCBI Taxonomy" id="1121270"/>
    <lineage>
        <taxon>Bacteria</taxon>
        <taxon>Bacillati</taxon>
        <taxon>Bacillota</taxon>
        <taxon>Clostridia</taxon>
        <taxon>Eubacteriales</taxon>
        <taxon>Clostridiales Family XVI. Incertae Sedis</taxon>
        <taxon>Carboxydocella</taxon>
    </lineage>
</organism>
<feature type="transmembrane region" description="Helical" evidence="2">
    <location>
        <begin position="379"/>
        <end position="398"/>
    </location>
</feature>
<name>A0A1T4NHI0_9FIRM</name>
<dbReference type="EMBL" id="FUXM01000007">
    <property type="protein sequence ID" value="SJZ78218.1"/>
    <property type="molecule type" value="Genomic_DNA"/>
</dbReference>
<evidence type="ECO:0000259" key="3">
    <source>
        <dbReference type="SMART" id="SM00471"/>
    </source>
</evidence>
<feature type="transmembrane region" description="Helical" evidence="2">
    <location>
        <begin position="28"/>
        <end position="47"/>
    </location>
</feature>
<evidence type="ECO:0000313" key="5">
    <source>
        <dbReference type="Proteomes" id="UP000189933"/>
    </source>
</evidence>
<feature type="transmembrane region" description="Helical" evidence="2">
    <location>
        <begin position="342"/>
        <end position="373"/>
    </location>
</feature>
<dbReference type="Pfam" id="PF07697">
    <property type="entry name" value="7TMR-HDED"/>
    <property type="match status" value="1"/>
</dbReference>
<feature type="transmembrane region" description="Helical" evidence="2">
    <location>
        <begin position="410"/>
        <end position="429"/>
    </location>
</feature>
<protein>
    <recommendedName>
        <fullName evidence="3">HD/PDEase domain-containing protein</fullName>
    </recommendedName>
</protein>
<dbReference type="PANTHER" id="PTHR36442:SF1">
    <property type="entry name" value="CYCLIC-DI-AMP PHOSPHODIESTERASE PGPH"/>
    <property type="match status" value="1"/>
</dbReference>
<dbReference type="CDD" id="cd00077">
    <property type="entry name" value="HDc"/>
    <property type="match status" value="1"/>
</dbReference>
<dbReference type="InterPro" id="IPR011624">
    <property type="entry name" value="Metal-dep_PHydrolase_7TM_extra"/>
</dbReference>
<dbReference type="SMART" id="SM00471">
    <property type="entry name" value="HDc"/>
    <property type="match status" value="1"/>
</dbReference>
<dbReference type="Pfam" id="PF01966">
    <property type="entry name" value="HD"/>
    <property type="match status" value="1"/>
</dbReference>
<keyword evidence="5" id="KW-1185">Reference proteome</keyword>
<dbReference type="OrthoDB" id="9806952at2"/>
<proteinExistence type="predicted"/>
<evidence type="ECO:0000256" key="1">
    <source>
        <dbReference type="SAM" id="MobiDB-lite"/>
    </source>
</evidence>
<dbReference type="Gene3D" id="1.10.3210.10">
    <property type="entry name" value="Hypothetical protein af1432"/>
    <property type="match status" value="1"/>
</dbReference>
<feature type="transmembrane region" description="Helical" evidence="2">
    <location>
        <begin position="275"/>
        <end position="296"/>
    </location>
</feature>
<evidence type="ECO:0000313" key="4">
    <source>
        <dbReference type="EMBL" id="SJZ78218.1"/>
    </source>
</evidence>
<dbReference type="InterPro" id="IPR052722">
    <property type="entry name" value="PgpH_phosphodiesterase"/>
</dbReference>
<dbReference type="SUPFAM" id="SSF109604">
    <property type="entry name" value="HD-domain/PDEase-like"/>
    <property type="match status" value="1"/>
</dbReference>
<dbReference type="InterPro" id="IPR011621">
    <property type="entry name" value="Metal-dep_PHydrolase_7TM_intra"/>
</dbReference>
<sequence>MNWQEQLRNLLLRGYVRKLWEQKEVRRALLAGFFFLAYFVVLSVNFLPDNINLKVGQVAPKNIFSPSSVVYVDEKATEARRQAAAATIVPVYDQNVTVASKLEEEVTGFFDQIRQARQQTQLNLTDKRLLVEKTLTIQVQDQEIEMLLTADDRTIDSLEQQALQLLRQAMTQGVPEDKLETEKERLRRQIGDLGLKKPYRDLLVRLTANILRPNLIINQEETKRRINEARQAVPPVTKSVLQNELIISKGERVTQETLEKLQAVGLMRPKSTWPVLLGIALMLALNFALTLAYLIYFRPDLYHNEKQLSLLALIGLISLLIIRGFLALNFSDRPEINVLSAYMVPVAAASMLITVLLDSQLALLITLLLNWWLGVLSGFQLRFALVGLVSGIFAIYGLRRVTQRSDLVKTGLMHVALSAVAMIISVCLVTDVSPTLTGVAIAYGVVNGVLSAVLAGGFLPLLESAFDLTSPMRLLEITNPNAPLLKELLMEAPGTYHHAIIVGNLAEAAADAIGADSLVCRAGAYYHDVGKIQRPGFFIENQMSGTNPHERIAPSLSTLIITSHVKDGVELGRKYRLPQAVLDIIAQHHGTCLVSYFYHRAKEADRLETVQEEDYRYPGPKPQTREAAIVMLADSVEAAVRAKMQAGQLAGLGPLEGFVRKIIKEKLTDGQLDESDLTLRDLEKIAQAFMKVLKGIVHARIEYPEELKGLERGSANADSDRESPEPAGNNSGNA</sequence>
<dbReference type="InterPro" id="IPR006674">
    <property type="entry name" value="HD_domain"/>
</dbReference>
<feature type="transmembrane region" description="Helical" evidence="2">
    <location>
        <begin position="308"/>
        <end position="330"/>
    </location>
</feature>
<gene>
    <name evidence="4" type="ORF">SAMN02745885_00890</name>
</gene>
<dbReference type="Pfam" id="PF07698">
    <property type="entry name" value="7TM-7TMR_HD"/>
    <property type="match status" value="1"/>
</dbReference>
<dbReference type="InterPro" id="IPR006675">
    <property type="entry name" value="HDIG_dom"/>
</dbReference>
<keyword evidence="2" id="KW-1133">Transmembrane helix</keyword>
<feature type="region of interest" description="Disordered" evidence="1">
    <location>
        <begin position="707"/>
        <end position="734"/>
    </location>
</feature>
<dbReference type="RefSeq" id="WP_078664987.1">
    <property type="nucleotide sequence ID" value="NZ_FUXM01000007.1"/>
</dbReference>
<reference evidence="5" key="1">
    <citation type="submission" date="2017-02" db="EMBL/GenBank/DDBJ databases">
        <authorList>
            <person name="Varghese N."/>
            <person name="Submissions S."/>
        </authorList>
    </citation>
    <scope>NUCLEOTIDE SEQUENCE [LARGE SCALE GENOMIC DNA]</scope>
    <source>
        <strain evidence="5">DSM 16521</strain>
    </source>
</reference>
<evidence type="ECO:0000256" key="2">
    <source>
        <dbReference type="SAM" id="Phobius"/>
    </source>
</evidence>
<keyword evidence="2" id="KW-0472">Membrane</keyword>
<feature type="transmembrane region" description="Helical" evidence="2">
    <location>
        <begin position="441"/>
        <end position="462"/>
    </location>
</feature>
<dbReference type="Proteomes" id="UP000189933">
    <property type="component" value="Unassembled WGS sequence"/>
</dbReference>
<keyword evidence="2" id="KW-0812">Transmembrane</keyword>
<feature type="domain" description="HD/PDEase" evidence="3">
    <location>
        <begin position="491"/>
        <end position="648"/>
    </location>
</feature>
<dbReference type="InterPro" id="IPR003607">
    <property type="entry name" value="HD/PDEase_dom"/>
</dbReference>
<dbReference type="PANTHER" id="PTHR36442">
    <property type="entry name" value="CYCLIC-DI-AMP PHOSPHODIESTERASE PGPH"/>
    <property type="match status" value="1"/>
</dbReference>